<evidence type="ECO:0000313" key="4">
    <source>
        <dbReference type="Proteomes" id="UP000224006"/>
    </source>
</evidence>
<feature type="region of interest" description="Disordered" evidence="1">
    <location>
        <begin position="34"/>
        <end position="71"/>
    </location>
</feature>
<feature type="region of interest" description="Disordered" evidence="1">
    <location>
        <begin position="423"/>
        <end position="497"/>
    </location>
</feature>
<comment type="caution">
    <text evidence="3">The sequence shown here is derived from an EMBL/GenBank/DDBJ whole genome shotgun (WGS) entry which is preliminary data.</text>
</comment>
<feature type="signal peptide" evidence="2">
    <location>
        <begin position="1"/>
        <end position="27"/>
    </location>
</feature>
<feature type="chain" id="PRO_5012586313" description="SHSP domain-containing protein" evidence="2">
    <location>
        <begin position="28"/>
        <end position="497"/>
    </location>
</feature>
<dbReference type="GeneID" id="40311247"/>
<keyword evidence="2" id="KW-0732">Signal</keyword>
<sequence>MERVALPKKTALLFLLGSALLLTLATAQDTKTRTTAAAPASGHSTDPAKADDSTAVSQGNGGRHNGGVGPKQEMVSFTVNVPLSSLEDPAVGDFFFGDLLSSFGSFFSDLFSVDGWNRDEVEENPYSSAASGVSTSGSYGLAHSTSPENMVTAAGGSYAFTNTYGGSASSQSSTRVGEEDSTIAEDEAFLSYLTSAYRLPGMQSILGSVMGVPFMDMFTAGFDGGSTGMANAGGKPAGNEGAGMFDLIANLLSANPESLVGPDVVSHITADSCLFEIDLKSVPKTASITVGVEGDAVFVEYSNTFSEKSKSSTLDAKAETSAEDAAVNANETGDNAVEGVGEDKAHTGSHSESRKMESAKNLRGSGGAQANVYSYERFTIDPACDYESSDAKAARVEDDKLRIKFPLKKTDGVKTTDGAEATQLAGEDSVEGKTDASTQEEATEAETEHEEAKEATLDMTKPEEGSAPQRLAQKSSSSAPTSHARRRILPLVAAEEF</sequence>
<evidence type="ECO:0000256" key="1">
    <source>
        <dbReference type="SAM" id="MobiDB-lite"/>
    </source>
</evidence>
<dbReference type="EMBL" id="NWUJ01000005">
    <property type="protein sequence ID" value="PFH35432.1"/>
    <property type="molecule type" value="Genomic_DNA"/>
</dbReference>
<reference evidence="3 4" key="1">
    <citation type="submission" date="2017-09" db="EMBL/GenBank/DDBJ databases">
        <title>Genome sequencing of Besnoitia besnoiti strain Bb-Ger1.</title>
        <authorList>
            <person name="Schares G."/>
            <person name="Venepally P."/>
            <person name="Lorenzi H.A."/>
        </authorList>
    </citation>
    <scope>NUCLEOTIDE SEQUENCE [LARGE SCALE GENOMIC DNA]</scope>
    <source>
        <strain evidence="3 4">Bb-Ger1</strain>
    </source>
</reference>
<feature type="compositionally biased region" description="Basic and acidic residues" evidence="1">
    <location>
        <begin position="341"/>
        <end position="360"/>
    </location>
</feature>
<dbReference type="Proteomes" id="UP000224006">
    <property type="component" value="Chromosome V"/>
</dbReference>
<dbReference type="OrthoDB" id="331451at2759"/>
<evidence type="ECO:0008006" key="5">
    <source>
        <dbReference type="Google" id="ProtNLM"/>
    </source>
</evidence>
<dbReference type="AlphaFoldDB" id="A0A2A9MJ77"/>
<proteinExistence type="predicted"/>
<organism evidence="3 4">
    <name type="scientific">Besnoitia besnoiti</name>
    <name type="common">Apicomplexan protozoan</name>
    <dbReference type="NCBI Taxonomy" id="94643"/>
    <lineage>
        <taxon>Eukaryota</taxon>
        <taxon>Sar</taxon>
        <taxon>Alveolata</taxon>
        <taxon>Apicomplexa</taxon>
        <taxon>Conoidasida</taxon>
        <taxon>Coccidia</taxon>
        <taxon>Eucoccidiorida</taxon>
        <taxon>Eimeriorina</taxon>
        <taxon>Sarcocystidae</taxon>
        <taxon>Besnoitia</taxon>
    </lineage>
</organism>
<keyword evidence="4" id="KW-1185">Reference proteome</keyword>
<evidence type="ECO:0000313" key="3">
    <source>
        <dbReference type="EMBL" id="PFH35432.1"/>
    </source>
</evidence>
<feature type="compositionally biased region" description="Polar residues" evidence="1">
    <location>
        <begin position="472"/>
        <end position="481"/>
    </location>
</feature>
<dbReference type="VEuPathDB" id="ToxoDB:BESB_063190"/>
<dbReference type="RefSeq" id="XP_029219441.1">
    <property type="nucleotide sequence ID" value="XM_029364733.1"/>
</dbReference>
<feature type="region of interest" description="Disordered" evidence="1">
    <location>
        <begin position="309"/>
        <end position="366"/>
    </location>
</feature>
<accession>A0A2A9MJ77</accession>
<feature type="compositionally biased region" description="Gly residues" evidence="1">
    <location>
        <begin position="59"/>
        <end position="69"/>
    </location>
</feature>
<feature type="compositionally biased region" description="Basic and acidic residues" evidence="1">
    <location>
        <begin position="450"/>
        <end position="464"/>
    </location>
</feature>
<protein>
    <recommendedName>
        <fullName evidence="5">SHSP domain-containing protein</fullName>
    </recommendedName>
</protein>
<dbReference type="KEGG" id="bbes:BESB_063190"/>
<name>A0A2A9MJ77_BESBE</name>
<gene>
    <name evidence="3" type="ORF">BESB_063190</name>
</gene>
<evidence type="ECO:0000256" key="2">
    <source>
        <dbReference type="SAM" id="SignalP"/>
    </source>
</evidence>